<dbReference type="RefSeq" id="WP_075531717.1">
    <property type="nucleotide sequence ID" value="NZ_CP053844.1"/>
</dbReference>
<dbReference type="OrthoDB" id="5329702at2"/>
<gene>
    <name evidence="2" type="ORF">ERS672216_01895</name>
</gene>
<sequence length="107" mass="12370">MKRITKNLNKIVRGANALSLGISIVAAVAIGVLMGYYVSKWTGFKFFFWFFAFCGVGAAFLNIYRAYKVQMQDMKDLENDPKYKQYQDVLDKQNAKFDAEDEDEKWS</sequence>
<dbReference type="InterPro" id="IPR032820">
    <property type="entry name" value="ATPase_put"/>
</dbReference>
<dbReference type="InterPro" id="IPR036259">
    <property type="entry name" value="MFS_trans_sf"/>
</dbReference>
<proteinExistence type="predicted"/>
<keyword evidence="2" id="KW-0808">Transferase</keyword>
<dbReference type="EMBL" id="FIZP01000020">
    <property type="protein sequence ID" value="CZE49390.1"/>
    <property type="molecule type" value="Genomic_DNA"/>
</dbReference>
<dbReference type="SUPFAM" id="SSF103473">
    <property type="entry name" value="MFS general substrate transporter"/>
    <property type="match status" value="1"/>
</dbReference>
<keyword evidence="1" id="KW-0812">Transmembrane</keyword>
<evidence type="ECO:0000313" key="2">
    <source>
        <dbReference type="EMBL" id="CZE49390.1"/>
    </source>
</evidence>
<feature type="transmembrane region" description="Helical" evidence="1">
    <location>
        <begin position="46"/>
        <end position="64"/>
    </location>
</feature>
<dbReference type="AlphaFoldDB" id="A0A128EJG1"/>
<dbReference type="Pfam" id="PF09527">
    <property type="entry name" value="ATPase_gene1"/>
    <property type="match status" value="1"/>
</dbReference>
<dbReference type="GO" id="GO:0004358">
    <property type="term" value="F:L-glutamate N-acetyltransferase activity, acting on acetyl-L-ornithine as donor"/>
    <property type="evidence" value="ECO:0007669"/>
    <property type="project" value="UniProtKB-EC"/>
</dbReference>
<protein>
    <submittedName>
        <fullName evidence="2">Arginine biosynthesis bifunctional protein ArgJ</fullName>
        <ecNumber evidence="2">2.3.1.35</ecNumber>
    </submittedName>
</protein>
<evidence type="ECO:0000256" key="1">
    <source>
        <dbReference type="SAM" id="Phobius"/>
    </source>
</evidence>
<keyword evidence="1" id="KW-0472">Membrane</keyword>
<keyword evidence="3" id="KW-1185">Reference proteome</keyword>
<dbReference type="Proteomes" id="UP000069632">
    <property type="component" value="Unassembled WGS sequence"/>
</dbReference>
<organism evidence="2 3">
    <name type="scientific">Campylobacter geochelonis</name>
    <dbReference type="NCBI Taxonomy" id="1780362"/>
    <lineage>
        <taxon>Bacteria</taxon>
        <taxon>Pseudomonadati</taxon>
        <taxon>Campylobacterota</taxon>
        <taxon>Epsilonproteobacteria</taxon>
        <taxon>Campylobacterales</taxon>
        <taxon>Campylobacteraceae</taxon>
        <taxon>Campylobacter</taxon>
    </lineage>
</organism>
<reference evidence="2 3" key="1">
    <citation type="submission" date="2016-02" db="EMBL/GenBank/DDBJ databases">
        <authorList>
            <consortium name="Pathogen Informatics"/>
        </authorList>
    </citation>
    <scope>NUCLEOTIDE SEQUENCE [LARGE SCALE GENOMIC DNA]</scope>
    <source>
        <strain evidence="2 3">RC20</strain>
    </source>
</reference>
<dbReference type="EC" id="2.3.1.35" evidence="2"/>
<name>A0A128EJG1_9BACT</name>
<accession>A0A128EJG1</accession>
<keyword evidence="1" id="KW-1133">Transmembrane helix</keyword>
<feature type="transmembrane region" description="Helical" evidence="1">
    <location>
        <begin position="12"/>
        <end position="34"/>
    </location>
</feature>
<evidence type="ECO:0000313" key="3">
    <source>
        <dbReference type="Proteomes" id="UP000069632"/>
    </source>
</evidence>
<keyword evidence="2" id="KW-0012">Acyltransferase</keyword>